<keyword evidence="2" id="KW-0813">Transport</keyword>
<dbReference type="Proteomes" id="UP001175147">
    <property type="component" value="Unassembled WGS sequence"/>
</dbReference>
<dbReference type="NCBIfam" id="TIGR00826">
    <property type="entry name" value="EIIB_glc"/>
    <property type="match status" value="1"/>
</dbReference>
<feature type="transmembrane region" description="Helical" evidence="13">
    <location>
        <begin position="391"/>
        <end position="413"/>
    </location>
</feature>
<feature type="active site" description="Phosphocysteine intermediate; for EIIB activity" evidence="11">
    <location>
        <position position="478"/>
    </location>
</feature>
<evidence type="ECO:0000259" key="14">
    <source>
        <dbReference type="PROSITE" id="PS51093"/>
    </source>
</evidence>
<dbReference type="InterPro" id="IPR013013">
    <property type="entry name" value="PTS_EIIC_1"/>
</dbReference>
<dbReference type="InterPro" id="IPR050429">
    <property type="entry name" value="PTS_Glucose_EIICBA"/>
</dbReference>
<feature type="transmembrane region" description="Helical" evidence="13">
    <location>
        <begin position="287"/>
        <end position="305"/>
    </location>
</feature>
<dbReference type="PROSITE" id="PS00371">
    <property type="entry name" value="PTS_EIIA_TYPE_1_HIS"/>
    <property type="match status" value="1"/>
</dbReference>
<evidence type="ECO:0000256" key="6">
    <source>
        <dbReference type="ARBA" id="ARBA00022683"/>
    </source>
</evidence>
<keyword evidence="9 13" id="KW-1133">Transmembrane helix</keyword>
<evidence type="ECO:0000259" key="16">
    <source>
        <dbReference type="PROSITE" id="PS51103"/>
    </source>
</evidence>
<dbReference type="PROSITE" id="PS51103">
    <property type="entry name" value="PTS_EIIC_TYPE_1"/>
    <property type="match status" value="1"/>
</dbReference>
<feature type="transmembrane region" description="Helical" evidence="13">
    <location>
        <begin position="335"/>
        <end position="354"/>
    </location>
</feature>
<evidence type="ECO:0000256" key="1">
    <source>
        <dbReference type="ARBA" id="ARBA00004651"/>
    </source>
</evidence>
<dbReference type="Pfam" id="PF00358">
    <property type="entry name" value="PTS_EIIA_1"/>
    <property type="match status" value="1"/>
</dbReference>
<comment type="subcellular location">
    <subcellularLocation>
        <location evidence="1">Cell membrane</location>
        <topology evidence="1">Multi-pass membrane protein</topology>
    </subcellularLocation>
</comment>
<feature type="transmembrane region" description="Helical" evidence="13">
    <location>
        <begin position="312"/>
        <end position="329"/>
    </location>
</feature>
<dbReference type="InterPro" id="IPR018113">
    <property type="entry name" value="PTrfase_EIIB_Cys"/>
</dbReference>
<feature type="transmembrane region" description="Helical" evidence="13">
    <location>
        <begin position="175"/>
        <end position="195"/>
    </location>
</feature>
<gene>
    <name evidence="17" type="ORF">Q5M86_04810</name>
</gene>
<keyword evidence="5" id="KW-0808">Transferase</keyword>
<dbReference type="InterPro" id="IPR011055">
    <property type="entry name" value="Dup_hybrid_motif"/>
</dbReference>
<evidence type="ECO:0000256" key="9">
    <source>
        <dbReference type="ARBA" id="ARBA00022989"/>
    </source>
</evidence>
<feature type="region of interest" description="Disordered" evidence="12">
    <location>
        <begin position="542"/>
        <end position="569"/>
    </location>
</feature>
<keyword evidence="8" id="KW-0418">Kinase</keyword>
<dbReference type="PROSITE" id="PS51093">
    <property type="entry name" value="PTS_EIIA_TYPE_1"/>
    <property type="match status" value="1"/>
</dbReference>
<evidence type="ECO:0000256" key="3">
    <source>
        <dbReference type="ARBA" id="ARBA00022475"/>
    </source>
</evidence>
<sequence>MKDKIFGVLQRVGRSFMLPIAVLPVAGLFLGIGSSLTNTTMLETYNLMGILGPGTIAYDILSVLSEAGNIIFGNLPIIFAMSVAIGMAKKEKEVAALSGAIAFFVMHASIGKMIQVMGGAEKLLDGSTTNVVGILSLQMGVFGGIIVGLGVAALHDKYYNIELPQVLSFFGGTRFVPIISSIVFLVVGILMYYVWPPVQVVMNKLGDLIAGSGYIGTLFYGIIERALIPFGLHHVFYTPLWQTSLGGTMMIDGNLVEGAQNIFFAQLGSPTTTAFSVEATRFMTGKFPFMIFGLPGAALAMYKTSRPEKRQVVGALLFSAALTAMLTGITEPIEFTFIFVAPIFYAIHCVLAGISFMLMHILHVTVGMTFSGGFIDLLLFGIIQGNAKTNWVWIVIVGVVYFFVYYFLFSALIKKFDWKTPGREPDTEEPKLYRRSDVEAAKNAGKEGEVSPASKYEEAPLITAGLGGKKNISDVDCCATRLRITVFDASKVDDSLLKQSGAAGIIKKGNGIQVIYGPKVTVIKSRLEDYLHDPISDEEVSVNTANTAAEPVKQEEKKEEPAADKKSENKASALVDKVYAPIQGNIVKLESVKDEAFSSGAMGKGIAIEPKEGKVYAPFDGIIETAFPTKHAIGLTSDKGVELLIHVGMDTVKLGGAHFISHIEEGQKIKKGDLLLEFNIEKIRGAGYPTLTPVIVTNSDDYSEVGITSASSVNAGDDLLDVKK</sequence>
<keyword evidence="4" id="KW-0762">Sugar transport</keyword>
<dbReference type="InterPro" id="IPR036878">
    <property type="entry name" value="Glu_permease_IIB"/>
</dbReference>
<feature type="domain" description="PTS EIIA type-1" evidence="14">
    <location>
        <begin position="594"/>
        <end position="698"/>
    </location>
</feature>
<dbReference type="CDD" id="cd00212">
    <property type="entry name" value="PTS_IIB_glc"/>
    <property type="match status" value="1"/>
</dbReference>
<evidence type="ECO:0000313" key="18">
    <source>
        <dbReference type="Proteomes" id="UP001175147"/>
    </source>
</evidence>
<reference evidence="17" key="1">
    <citation type="submission" date="2023-07" db="EMBL/GenBank/DDBJ databases">
        <title>Mucosal microbiota of week-old chicken and adult hens.</title>
        <authorList>
            <person name="Volf J."/>
            <person name="Karasova D."/>
            <person name="Crhanova M."/>
            <person name="Faldynova M."/>
            <person name="Prikrylova H."/>
            <person name="Zeman M."/>
            <person name="Babak V."/>
            <person name="Rajova J."/>
            <person name="Rychlik I."/>
        </authorList>
    </citation>
    <scope>NUCLEOTIDE SEQUENCE</scope>
    <source>
        <strain evidence="17">ET902</strain>
    </source>
</reference>
<evidence type="ECO:0000256" key="10">
    <source>
        <dbReference type="ARBA" id="ARBA00023136"/>
    </source>
</evidence>
<keyword evidence="10 13" id="KW-0472">Membrane</keyword>
<evidence type="ECO:0000259" key="15">
    <source>
        <dbReference type="PROSITE" id="PS51098"/>
    </source>
</evidence>
<evidence type="ECO:0000256" key="11">
    <source>
        <dbReference type="PROSITE-ProRule" id="PRU00421"/>
    </source>
</evidence>
<feature type="transmembrane region" description="Helical" evidence="13">
    <location>
        <begin position="134"/>
        <end position="154"/>
    </location>
</feature>
<keyword evidence="7 13" id="KW-0812">Transmembrane</keyword>
<dbReference type="SUPFAM" id="SSF55604">
    <property type="entry name" value="Glucose permease domain IIB"/>
    <property type="match status" value="1"/>
</dbReference>
<dbReference type="Gene3D" id="3.30.1360.60">
    <property type="entry name" value="Glucose permease domain IIB"/>
    <property type="match status" value="1"/>
</dbReference>
<protein>
    <submittedName>
        <fullName evidence="17">Glucose PTS transporter subunit IIA</fullName>
    </submittedName>
</protein>
<evidence type="ECO:0000256" key="12">
    <source>
        <dbReference type="SAM" id="MobiDB-lite"/>
    </source>
</evidence>
<dbReference type="CDD" id="cd00210">
    <property type="entry name" value="PTS_IIA_glc"/>
    <property type="match status" value="1"/>
</dbReference>
<evidence type="ECO:0000313" key="17">
    <source>
        <dbReference type="EMBL" id="MDO7020088.1"/>
    </source>
</evidence>
<dbReference type="Gene3D" id="2.70.70.10">
    <property type="entry name" value="Glucose Permease (Domain IIA)"/>
    <property type="match status" value="1"/>
</dbReference>
<name>A0ABT8YXV9_9SPIR</name>
<dbReference type="Pfam" id="PF02378">
    <property type="entry name" value="PTS_EIIC"/>
    <property type="match status" value="1"/>
</dbReference>
<evidence type="ECO:0000256" key="7">
    <source>
        <dbReference type="ARBA" id="ARBA00022692"/>
    </source>
</evidence>
<feature type="transmembrane region" description="Helical" evidence="13">
    <location>
        <begin position="12"/>
        <end position="32"/>
    </location>
</feature>
<dbReference type="PROSITE" id="PS01035">
    <property type="entry name" value="PTS_EIIB_TYPE_1_CYS"/>
    <property type="match status" value="1"/>
</dbReference>
<dbReference type="PANTHER" id="PTHR30009:SF24">
    <property type="entry name" value="PTS SYSTEM, IIBC COMPONENT"/>
    <property type="match status" value="1"/>
</dbReference>
<feature type="transmembrane region" description="Helical" evidence="13">
    <location>
        <begin position="67"/>
        <end position="87"/>
    </location>
</feature>
<evidence type="ECO:0000256" key="5">
    <source>
        <dbReference type="ARBA" id="ARBA00022679"/>
    </source>
</evidence>
<comment type="caution">
    <text evidence="17">The sequence shown here is derived from an EMBL/GenBank/DDBJ whole genome shotgun (WGS) entry which is preliminary data.</text>
</comment>
<keyword evidence="3" id="KW-1003">Cell membrane</keyword>
<feature type="domain" description="PTS EIIC type-1" evidence="16">
    <location>
        <begin position="3"/>
        <end position="425"/>
    </location>
</feature>
<evidence type="ECO:0000256" key="13">
    <source>
        <dbReference type="SAM" id="Phobius"/>
    </source>
</evidence>
<dbReference type="RefSeq" id="WP_304385588.1">
    <property type="nucleotide sequence ID" value="NZ_JAUPBL010000063.1"/>
</dbReference>
<feature type="domain" description="PTS EIIB type-1" evidence="15">
    <location>
        <begin position="456"/>
        <end position="537"/>
    </location>
</feature>
<dbReference type="InterPro" id="IPR003352">
    <property type="entry name" value="PTS_EIIC"/>
</dbReference>
<evidence type="ECO:0000256" key="4">
    <source>
        <dbReference type="ARBA" id="ARBA00022597"/>
    </source>
</evidence>
<dbReference type="PROSITE" id="PS51098">
    <property type="entry name" value="PTS_EIIB_TYPE_1"/>
    <property type="match status" value="1"/>
</dbReference>
<dbReference type="NCBIfam" id="TIGR00830">
    <property type="entry name" value="PTBA"/>
    <property type="match status" value="1"/>
</dbReference>
<accession>A0ABT8YXV9</accession>
<dbReference type="InterPro" id="IPR001127">
    <property type="entry name" value="PTS_EIIA_1_perm"/>
</dbReference>
<feature type="transmembrane region" description="Helical" evidence="13">
    <location>
        <begin position="94"/>
        <end position="114"/>
    </location>
</feature>
<evidence type="ECO:0000256" key="2">
    <source>
        <dbReference type="ARBA" id="ARBA00022448"/>
    </source>
</evidence>
<organism evidence="17 18">
    <name type="scientific">Brachyspira innocens</name>
    <dbReference type="NCBI Taxonomy" id="13264"/>
    <lineage>
        <taxon>Bacteria</taxon>
        <taxon>Pseudomonadati</taxon>
        <taxon>Spirochaetota</taxon>
        <taxon>Spirochaetia</taxon>
        <taxon>Brachyspirales</taxon>
        <taxon>Brachyspiraceae</taxon>
        <taxon>Brachyspira</taxon>
    </lineage>
</organism>
<dbReference type="PANTHER" id="PTHR30009">
    <property type="entry name" value="CYTOCHROME C-TYPE SYNTHESIS PROTEIN AND PTS TRANSMEMBRANE COMPONENT"/>
    <property type="match status" value="1"/>
</dbReference>
<dbReference type="SUPFAM" id="SSF51261">
    <property type="entry name" value="Duplicated hybrid motif"/>
    <property type="match status" value="1"/>
</dbReference>
<dbReference type="EMBL" id="JAUPBM010000042">
    <property type="protein sequence ID" value="MDO7020088.1"/>
    <property type="molecule type" value="Genomic_DNA"/>
</dbReference>
<feature type="transmembrane region" description="Helical" evidence="13">
    <location>
        <begin position="361"/>
        <end position="385"/>
    </location>
</feature>
<evidence type="ECO:0000256" key="8">
    <source>
        <dbReference type="ARBA" id="ARBA00022777"/>
    </source>
</evidence>
<dbReference type="Pfam" id="PF00367">
    <property type="entry name" value="PTS_EIIB"/>
    <property type="match status" value="1"/>
</dbReference>
<proteinExistence type="predicted"/>
<keyword evidence="18" id="KW-1185">Reference proteome</keyword>
<keyword evidence="6" id="KW-0598">Phosphotransferase system</keyword>
<feature type="compositionally biased region" description="Basic and acidic residues" evidence="12">
    <location>
        <begin position="552"/>
        <end position="569"/>
    </location>
</feature>
<dbReference type="InterPro" id="IPR001996">
    <property type="entry name" value="PTS_IIB_1"/>
</dbReference>